<evidence type="ECO:0000256" key="3">
    <source>
        <dbReference type="ARBA" id="ARBA00023125"/>
    </source>
</evidence>
<dbReference type="SUPFAM" id="SSF52172">
    <property type="entry name" value="CheY-like"/>
    <property type="match status" value="1"/>
</dbReference>
<accession>A0AAE3LJV2</accession>
<dbReference type="InterPro" id="IPR018062">
    <property type="entry name" value="HTH_AraC-typ_CS"/>
</dbReference>
<dbReference type="Proteomes" id="UP001209317">
    <property type="component" value="Unassembled WGS sequence"/>
</dbReference>
<evidence type="ECO:0000259" key="6">
    <source>
        <dbReference type="PROSITE" id="PS01124"/>
    </source>
</evidence>
<dbReference type="CDD" id="cd17574">
    <property type="entry name" value="REC_OmpR"/>
    <property type="match status" value="1"/>
</dbReference>
<sequence length="275" mass="31470">MKDIQFKLKPVLLLVDDNEEILEILEEDLSGKYQVLTANDGEEAYDILTSEIVHLIVSDVMMPNMDGFEFCSKVKTNFELSHIPFILLTAKDTLQSKIEGLKLGADAYIEKPFSTDYLYTQIENLISNRVKIKEYFAKSPSVHINTMAYSKDDENFLEKLNTLILEHLDAPGINIENLAAAFNMSRITFYRKIKSLSGMSPHQLVNVTRLKKAAEMMSKGNFRINEIAYTVGYGSQSQFGRNFQKQFNMKPTDYIKKIKTYQPDKIIDSLKNGCF</sequence>
<keyword evidence="3" id="KW-0238">DNA-binding</keyword>
<dbReference type="Gene3D" id="3.40.50.2300">
    <property type="match status" value="1"/>
</dbReference>
<evidence type="ECO:0000256" key="1">
    <source>
        <dbReference type="ARBA" id="ARBA00022553"/>
    </source>
</evidence>
<reference evidence="8" key="1">
    <citation type="submission" date="2022-10" db="EMBL/GenBank/DDBJ databases">
        <authorList>
            <person name="Kim H.S."/>
            <person name="Kim J.-S."/>
            <person name="Suh M.K."/>
            <person name="Eom M.K."/>
            <person name="Lee J.-S."/>
        </authorList>
    </citation>
    <scope>NUCLEOTIDE SEQUENCE</scope>
    <source>
        <strain evidence="8">LIP-5</strain>
    </source>
</reference>
<dbReference type="GO" id="GO:0043565">
    <property type="term" value="F:sequence-specific DNA binding"/>
    <property type="evidence" value="ECO:0007669"/>
    <property type="project" value="InterPro"/>
</dbReference>
<dbReference type="Pfam" id="PF12833">
    <property type="entry name" value="HTH_18"/>
    <property type="match status" value="1"/>
</dbReference>
<dbReference type="EMBL" id="JAOTPL010000007">
    <property type="protein sequence ID" value="MCU7694152.1"/>
    <property type="molecule type" value="Genomic_DNA"/>
</dbReference>
<evidence type="ECO:0000256" key="5">
    <source>
        <dbReference type="PROSITE-ProRule" id="PRU00169"/>
    </source>
</evidence>
<dbReference type="Gene3D" id="1.10.10.60">
    <property type="entry name" value="Homeodomain-like"/>
    <property type="match status" value="1"/>
</dbReference>
<evidence type="ECO:0000313" key="9">
    <source>
        <dbReference type="Proteomes" id="UP001209317"/>
    </source>
</evidence>
<dbReference type="PROSITE" id="PS00041">
    <property type="entry name" value="HTH_ARAC_FAMILY_1"/>
    <property type="match status" value="1"/>
</dbReference>
<evidence type="ECO:0000259" key="7">
    <source>
        <dbReference type="PROSITE" id="PS50110"/>
    </source>
</evidence>
<keyword evidence="9" id="KW-1185">Reference proteome</keyword>
<dbReference type="PANTHER" id="PTHR43547:SF2">
    <property type="entry name" value="HYBRID SIGNAL TRANSDUCTION HISTIDINE KINASE C"/>
    <property type="match status" value="1"/>
</dbReference>
<evidence type="ECO:0000256" key="2">
    <source>
        <dbReference type="ARBA" id="ARBA00023015"/>
    </source>
</evidence>
<feature type="domain" description="Response regulatory" evidence="7">
    <location>
        <begin position="11"/>
        <end position="126"/>
    </location>
</feature>
<keyword evidence="1 5" id="KW-0597">Phosphoprotein</keyword>
<feature type="modified residue" description="4-aspartylphosphate" evidence="5">
    <location>
        <position position="59"/>
    </location>
</feature>
<dbReference type="InterPro" id="IPR020449">
    <property type="entry name" value="Tscrpt_reg_AraC-type_HTH"/>
</dbReference>
<dbReference type="InterPro" id="IPR011006">
    <property type="entry name" value="CheY-like_superfamily"/>
</dbReference>
<dbReference type="RefSeq" id="WP_263037638.1">
    <property type="nucleotide sequence ID" value="NZ_JAOTPL010000007.1"/>
</dbReference>
<dbReference type="SMART" id="SM00342">
    <property type="entry name" value="HTH_ARAC"/>
    <property type="match status" value="1"/>
</dbReference>
<keyword evidence="4" id="KW-0804">Transcription</keyword>
<organism evidence="8 9">
    <name type="scientific">Haoranjiania flava</name>
    <dbReference type="NCBI Taxonomy" id="1856322"/>
    <lineage>
        <taxon>Bacteria</taxon>
        <taxon>Pseudomonadati</taxon>
        <taxon>Bacteroidota</taxon>
        <taxon>Chitinophagia</taxon>
        <taxon>Chitinophagales</taxon>
        <taxon>Chitinophagaceae</taxon>
        <taxon>Haoranjiania</taxon>
    </lineage>
</organism>
<feature type="domain" description="HTH araC/xylS-type" evidence="6">
    <location>
        <begin position="158"/>
        <end position="257"/>
    </location>
</feature>
<name>A0AAE3LJV2_9BACT</name>
<dbReference type="InterPro" id="IPR018060">
    <property type="entry name" value="HTH_AraC"/>
</dbReference>
<protein>
    <submittedName>
        <fullName evidence="8">Response regulator</fullName>
    </submittedName>
</protein>
<dbReference type="GO" id="GO:0000155">
    <property type="term" value="F:phosphorelay sensor kinase activity"/>
    <property type="evidence" value="ECO:0007669"/>
    <property type="project" value="TreeGrafter"/>
</dbReference>
<dbReference type="PROSITE" id="PS01124">
    <property type="entry name" value="HTH_ARAC_FAMILY_2"/>
    <property type="match status" value="1"/>
</dbReference>
<dbReference type="Pfam" id="PF00072">
    <property type="entry name" value="Response_reg"/>
    <property type="match status" value="1"/>
</dbReference>
<evidence type="ECO:0000256" key="4">
    <source>
        <dbReference type="ARBA" id="ARBA00023163"/>
    </source>
</evidence>
<dbReference type="InterPro" id="IPR009057">
    <property type="entry name" value="Homeodomain-like_sf"/>
</dbReference>
<dbReference type="SMART" id="SM00448">
    <property type="entry name" value="REC"/>
    <property type="match status" value="1"/>
</dbReference>
<comment type="caution">
    <text evidence="8">The sequence shown here is derived from an EMBL/GenBank/DDBJ whole genome shotgun (WGS) entry which is preliminary data.</text>
</comment>
<dbReference type="PRINTS" id="PR00032">
    <property type="entry name" value="HTHARAC"/>
</dbReference>
<dbReference type="AlphaFoldDB" id="A0AAE3LJV2"/>
<dbReference type="GO" id="GO:0003700">
    <property type="term" value="F:DNA-binding transcription factor activity"/>
    <property type="evidence" value="ECO:0007669"/>
    <property type="project" value="InterPro"/>
</dbReference>
<proteinExistence type="predicted"/>
<dbReference type="PANTHER" id="PTHR43547">
    <property type="entry name" value="TWO-COMPONENT HISTIDINE KINASE"/>
    <property type="match status" value="1"/>
</dbReference>
<dbReference type="SUPFAM" id="SSF46689">
    <property type="entry name" value="Homeodomain-like"/>
    <property type="match status" value="2"/>
</dbReference>
<dbReference type="FunFam" id="3.40.50.2300:FF:000138">
    <property type="entry name" value="Two-component system sensor histidine kinase/response regulator"/>
    <property type="match status" value="1"/>
</dbReference>
<keyword evidence="2" id="KW-0805">Transcription regulation</keyword>
<evidence type="ECO:0000313" key="8">
    <source>
        <dbReference type="EMBL" id="MCU7694152.1"/>
    </source>
</evidence>
<dbReference type="PROSITE" id="PS50110">
    <property type="entry name" value="RESPONSE_REGULATORY"/>
    <property type="match status" value="1"/>
</dbReference>
<dbReference type="InterPro" id="IPR001789">
    <property type="entry name" value="Sig_transdc_resp-reg_receiver"/>
</dbReference>
<gene>
    <name evidence="8" type="ORF">OD355_06450</name>
</gene>